<dbReference type="Gene3D" id="1.10.10.10">
    <property type="entry name" value="Winged helix-like DNA-binding domain superfamily/Winged helix DNA-binding domain"/>
    <property type="match status" value="1"/>
</dbReference>
<dbReference type="InterPro" id="IPR058163">
    <property type="entry name" value="LysR-type_TF_proteobact-type"/>
</dbReference>
<dbReference type="InterPro" id="IPR036390">
    <property type="entry name" value="WH_DNA-bd_sf"/>
</dbReference>
<evidence type="ECO:0000256" key="2">
    <source>
        <dbReference type="ARBA" id="ARBA00023015"/>
    </source>
</evidence>
<dbReference type="GO" id="GO:0003700">
    <property type="term" value="F:DNA-binding transcription factor activity"/>
    <property type="evidence" value="ECO:0007669"/>
    <property type="project" value="InterPro"/>
</dbReference>
<sequence>MARLDVNRFGEMEVFVKVVELGGFSAAARAFRMTPSAVSKLVARLEQRLGARLVNRSTRALQLTPEGCGFYERSVRILAELEEAERGASTSDEPRGRLRVNTNAAFGRVLLIPLLPGFLARHPGVSVELVLTDQLIDLLDERTDVAIRHGQLKSSQLTSRRLGETRMVIVASPDYVKRHGLPRSPEELGAHNRLGFSYARAIEGWPLEEKDTQLAVPPIGNVQASDGEALRQLALAGVGLARLARFQVQDDLDKGHLVPVLEEHNPGDTEAIHVLFMSQGGHLPSRVRAFVDHLTAHVRIP</sequence>
<dbReference type="FunFam" id="3.40.190.290:FF:000001">
    <property type="entry name" value="Transcriptional regulator, LysR family"/>
    <property type="match status" value="1"/>
</dbReference>
<dbReference type="PROSITE" id="PS50931">
    <property type="entry name" value="HTH_LYSR"/>
    <property type="match status" value="1"/>
</dbReference>
<dbReference type="Gene3D" id="3.40.190.290">
    <property type="match status" value="1"/>
</dbReference>
<dbReference type="PANTHER" id="PTHR30537">
    <property type="entry name" value="HTH-TYPE TRANSCRIPTIONAL REGULATOR"/>
    <property type="match status" value="1"/>
</dbReference>
<evidence type="ECO:0000256" key="4">
    <source>
        <dbReference type="ARBA" id="ARBA00023163"/>
    </source>
</evidence>
<evidence type="ECO:0000256" key="1">
    <source>
        <dbReference type="ARBA" id="ARBA00009437"/>
    </source>
</evidence>
<keyword evidence="2" id="KW-0805">Transcription regulation</keyword>
<protein>
    <submittedName>
        <fullName evidence="6 7">Transcriptional regulator</fullName>
    </submittedName>
</protein>
<dbReference type="FunFam" id="1.10.10.10:FF:000001">
    <property type="entry name" value="LysR family transcriptional regulator"/>
    <property type="match status" value="1"/>
</dbReference>
<evidence type="ECO:0000256" key="3">
    <source>
        <dbReference type="ARBA" id="ARBA00023125"/>
    </source>
</evidence>
<dbReference type="GO" id="GO:0043565">
    <property type="term" value="F:sequence-specific DNA binding"/>
    <property type="evidence" value="ECO:0007669"/>
    <property type="project" value="TreeGrafter"/>
</dbReference>
<dbReference type="STRING" id="1334629.MFUL124B02_14790"/>
<evidence type="ECO:0000313" key="8">
    <source>
        <dbReference type="Proteomes" id="UP000183760"/>
    </source>
</evidence>
<keyword evidence="4" id="KW-0804">Transcription</keyword>
<dbReference type="InterPro" id="IPR005119">
    <property type="entry name" value="LysR_subst-bd"/>
</dbReference>
<evidence type="ECO:0000259" key="5">
    <source>
        <dbReference type="PROSITE" id="PS50931"/>
    </source>
</evidence>
<dbReference type="RefSeq" id="WP_046712586.1">
    <property type="nucleotide sequence ID" value="NZ_BJXR01000037.1"/>
</dbReference>
<dbReference type="Proteomes" id="UP000321514">
    <property type="component" value="Unassembled WGS sequence"/>
</dbReference>
<keyword evidence="8" id="KW-1185">Reference proteome</keyword>
<name>A0A511T9G1_MYXFU</name>
<dbReference type="PANTHER" id="PTHR30537:SF71">
    <property type="entry name" value="TRANSCRIPTIONAL REGULATORY PROTEIN"/>
    <property type="match status" value="1"/>
</dbReference>
<evidence type="ECO:0000313" key="7">
    <source>
        <dbReference type="EMBL" id="SEU35467.1"/>
    </source>
</evidence>
<gene>
    <name evidence="6" type="ORF">MFU01_51490</name>
    <name evidence="7" type="ORF">SAMN05443572_110291</name>
</gene>
<dbReference type="Pfam" id="PF03466">
    <property type="entry name" value="LysR_substrate"/>
    <property type="match status" value="1"/>
</dbReference>
<dbReference type="AlphaFoldDB" id="A0A511T9G1"/>
<dbReference type="SUPFAM" id="SSF46785">
    <property type="entry name" value="Winged helix' DNA-binding domain"/>
    <property type="match status" value="1"/>
</dbReference>
<dbReference type="GO" id="GO:0006351">
    <property type="term" value="P:DNA-templated transcription"/>
    <property type="evidence" value="ECO:0007669"/>
    <property type="project" value="TreeGrafter"/>
</dbReference>
<dbReference type="InterPro" id="IPR000847">
    <property type="entry name" value="LysR_HTH_N"/>
</dbReference>
<dbReference type="OrthoDB" id="5416547at2"/>
<dbReference type="InterPro" id="IPR036388">
    <property type="entry name" value="WH-like_DNA-bd_sf"/>
</dbReference>
<dbReference type="EMBL" id="FOIB01000010">
    <property type="protein sequence ID" value="SEU35467.1"/>
    <property type="molecule type" value="Genomic_DNA"/>
</dbReference>
<accession>A0A511T9G1</accession>
<reference evidence="7 8" key="1">
    <citation type="submission" date="2016-10" db="EMBL/GenBank/DDBJ databases">
        <authorList>
            <person name="Varghese N."/>
            <person name="Submissions S."/>
        </authorList>
    </citation>
    <scope>NUCLEOTIDE SEQUENCE [LARGE SCALE GENOMIC DNA]</scope>
    <source>
        <strain evidence="7 8">DSM 16525</strain>
    </source>
</reference>
<dbReference type="SUPFAM" id="SSF53850">
    <property type="entry name" value="Periplasmic binding protein-like II"/>
    <property type="match status" value="1"/>
</dbReference>
<comment type="similarity">
    <text evidence="1">Belongs to the LysR transcriptional regulatory family.</text>
</comment>
<comment type="caution">
    <text evidence="6">The sequence shown here is derived from an EMBL/GenBank/DDBJ whole genome shotgun (WGS) entry which is preliminary data.</text>
</comment>
<dbReference type="Proteomes" id="UP000183760">
    <property type="component" value="Unassembled WGS sequence"/>
</dbReference>
<reference evidence="6 9" key="2">
    <citation type="submission" date="2019-07" db="EMBL/GenBank/DDBJ databases">
        <title>Whole genome shotgun sequence of Myxococcus fulvus NBRC 100333.</title>
        <authorList>
            <person name="Hosoyama A."/>
            <person name="Uohara A."/>
            <person name="Ohji S."/>
            <person name="Ichikawa N."/>
        </authorList>
    </citation>
    <scope>NUCLEOTIDE SEQUENCE [LARGE SCALE GENOMIC DNA]</scope>
    <source>
        <strain evidence="6 9">NBRC 100333</strain>
    </source>
</reference>
<organism evidence="6 9">
    <name type="scientific">Myxococcus fulvus</name>
    <dbReference type="NCBI Taxonomy" id="33"/>
    <lineage>
        <taxon>Bacteria</taxon>
        <taxon>Pseudomonadati</taxon>
        <taxon>Myxococcota</taxon>
        <taxon>Myxococcia</taxon>
        <taxon>Myxococcales</taxon>
        <taxon>Cystobacterineae</taxon>
        <taxon>Myxococcaceae</taxon>
        <taxon>Myxococcus</taxon>
    </lineage>
</organism>
<keyword evidence="3" id="KW-0238">DNA-binding</keyword>
<feature type="domain" description="HTH lysR-type" evidence="5">
    <location>
        <begin position="12"/>
        <end position="64"/>
    </location>
</feature>
<evidence type="ECO:0000313" key="9">
    <source>
        <dbReference type="Proteomes" id="UP000321514"/>
    </source>
</evidence>
<dbReference type="EMBL" id="BJXR01000037">
    <property type="protein sequence ID" value="GEN10112.1"/>
    <property type="molecule type" value="Genomic_DNA"/>
</dbReference>
<evidence type="ECO:0000313" key="6">
    <source>
        <dbReference type="EMBL" id="GEN10112.1"/>
    </source>
</evidence>
<proteinExistence type="inferred from homology"/>
<dbReference type="Pfam" id="PF00126">
    <property type="entry name" value="HTH_1"/>
    <property type="match status" value="1"/>
</dbReference>